<feature type="non-terminal residue" evidence="1">
    <location>
        <position position="38"/>
    </location>
</feature>
<evidence type="ECO:0000313" key="1">
    <source>
        <dbReference type="EMBL" id="CAA9577508.1"/>
    </source>
</evidence>
<name>A0A6J4VF92_9BACT</name>
<gene>
    <name evidence="1" type="ORF">AVDCRST_MAG87-3000</name>
</gene>
<organism evidence="1">
    <name type="scientific">uncultured Thermomicrobiales bacterium</name>
    <dbReference type="NCBI Taxonomy" id="1645740"/>
    <lineage>
        <taxon>Bacteria</taxon>
        <taxon>Pseudomonadati</taxon>
        <taxon>Thermomicrobiota</taxon>
        <taxon>Thermomicrobia</taxon>
        <taxon>Thermomicrobiales</taxon>
        <taxon>environmental samples</taxon>
    </lineage>
</organism>
<dbReference type="EMBL" id="CADCWJ010000663">
    <property type="protein sequence ID" value="CAA9577508.1"/>
    <property type="molecule type" value="Genomic_DNA"/>
</dbReference>
<proteinExistence type="predicted"/>
<sequence length="38" mass="4474">WTSTLTSVRATRRLGRRDIACGRQRSRCGTDRRRPTNR</sequence>
<dbReference type="AlphaFoldDB" id="A0A6J4VF92"/>
<reference evidence="1" key="1">
    <citation type="submission" date="2020-02" db="EMBL/GenBank/DDBJ databases">
        <authorList>
            <person name="Meier V. D."/>
        </authorList>
    </citation>
    <scope>NUCLEOTIDE SEQUENCE</scope>
    <source>
        <strain evidence="1">AVDCRST_MAG87</strain>
    </source>
</reference>
<feature type="non-terminal residue" evidence="1">
    <location>
        <position position="1"/>
    </location>
</feature>
<protein>
    <submittedName>
        <fullName evidence="1">Uncharacterized protein</fullName>
    </submittedName>
</protein>
<accession>A0A6J4VF92</accession>